<evidence type="ECO:0000313" key="3">
    <source>
        <dbReference type="Proteomes" id="UP000234891"/>
    </source>
</evidence>
<proteinExistence type="predicted"/>
<comment type="caution">
    <text evidence="2">The sequence shown here is derived from an EMBL/GenBank/DDBJ whole genome shotgun (WGS) entry which is preliminary data.</text>
</comment>
<feature type="domain" description="Helix-turn-helix conjugative transposon-like" evidence="1">
    <location>
        <begin position="10"/>
        <end position="74"/>
    </location>
</feature>
<dbReference type="AlphaFoldDB" id="A0A2N5P6G9"/>
<reference evidence="2 3" key="1">
    <citation type="journal article" date="2017" name="Genome Med.">
        <title>A novel Ruminococcus gnavus clade enriched in inflammatory bowel disease patients.</title>
        <authorList>
            <person name="Hall A.B."/>
            <person name="Yassour M."/>
            <person name="Sauk J."/>
            <person name="Garner A."/>
            <person name="Jiang X."/>
            <person name="Arthur T."/>
            <person name="Lagoudas G.K."/>
            <person name="Vatanen T."/>
            <person name="Fornelos N."/>
            <person name="Wilson R."/>
            <person name="Bertha M."/>
            <person name="Cohen M."/>
            <person name="Garber J."/>
            <person name="Khalili H."/>
            <person name="Gevers D."/>
            <person name="Ananthakrishnan A.N."/>
            <person name="Kugathasan S."/>
            <person name="Lander E.S."/>
            <person name="Blainey P."/>
            <person name="Vlamakis H."/>
            <person name="Xavier R.J."/>
            <person name="Huttenhower C."/>
        </authorList>
    </citation>
    <scope>NUCLEOTIDE SEQUENCE [LARGE SCALE GENOMIC DNA]</scope>
    <source>
        <strain evidence="2 3">RJX1124</strain>
    </source>
</reference>
<name>A0A2N5P6G9_MEDGN</name>
<evidence type="ECO:0000313" key="2">
    <source>
        <dbReference type="EMBL" id="PLT70728.1"/>
    </source>
</evidence>
<dbReference type="Pfam" id="PF12645">
    <property type="entry name" value="HTH_16"/>
    <property type="match status" value="1"/>
</dbReference>
<gene>
    <name evidence="2" type="ORF">CDL26_14115</name>
</gene>
<organism evidence="2 3">
    <name type="scientific">Mediterraneibacter gnavus</name>
    <name type="common">Ruminococcus gnavus</name>
    <dbReference type="NCBI Taxonomy" id="33038"/>
    <lineage>
        <taxon>Bacteria</taxon>
        <taxon>Bacillati</taxon>
        <taxon>Bacillota</taxon>
        <taxon>Clostridia</taxon>
        <taxon>Lachnospirales</taxon>
        <taxon>Lachnospiraceae</taxon>
        <taxon>Mediterraneibacter</taxon>
    </lineage>
</organism>
<dbReference type="InterPro" id="IPR024760">
    <property type="entry name" value="HTH_dom_conjug_TS-like"/>
</dbReference>
<protein>
    <recommendedName>
        <fullName evidence="1">Helix-turn-helix conjugative transposon-like domain-containing protein</fullName>
    </recommendedName>
</protein>
<dbReference type="Proteomes" id="UP000234891">
    <property type="component" value="Unassembled WGS sequence"/>
</dbReference>
<accession>A0A2N5P6G9</accession>
<evidence type="ECO:0000259" key="1">
    <source>
        <dbReference type="Pfam" id="PF12645"/>
    </source>
</evidence>
<sequence length="77" mass="9248">MNKMKKLIPYETIQEAVNGNPFSINQVLRHYDGYINFLCRRKTVMECGKEKYQLDEMMKVQLQTYLIESILRFKIVL</sequence>
<dbReference type="RefSeq" id="WP_101871337.1">
    <property type="nucleotide sequence ID" value="NZ_NIHS01000033.1"/>
</dbReference>
<dbReference type="EMBL" id="NIHS01000033">
    <property type="protein sequence ID" value="PLT70728.1"/>
    <property type="molecule type" value="Genomic_DNA"/>
</dbReference>